<dbReference type="InterPro" id="IPR013986">
    <property type="entry name" value="DExx_box_DNA_helicase_dom_sf"/>
</dbReference>
<evidence type="ECO:0000256" key="11">
    <source>
        <dbReference type="ARBA" id="ARBA00023235"/>
    </source>
</evidence>
<dbReference type="InterPro" id="IPR011604">
    <property type="entry name" value="PDDEXK-like_dom_sf"/>
</dbReference>
<keyword evidence="7" id="KW-0269">Exonuclease</keyword>
<dbReference type="PROSITE" id="PS51198">
    <property type="entry name" value="UVRD_HELICASE_ATP_BIND"/>
    <property type="match status" value="1"/>
</dbReference>
<comment type="caution">
    <text evidence="18">The sequence shown here is derived from an EMBL/GenBank/DDBJ whole genome shotgun (WGS) entry which is preliminary data.</text>
</comment>
<keyword evidence="11" id="KW-0413">Isomerase</keyword>
<keyword evidence="10" id="KW-0234">DNA repair</keyword>
<dbReference type="RefSeq" id="WP_124968648.1">
    <property type="nucleotide sequence ID" value="NZ_RQVS01000001.1"/>
</dbReference>
<dbReference type="EMBL" id="RQVS01000001">
    <property type="protein sequence ID" value="RRJ88602.1"/>
    <property type="molecule type" value="Genomic_DNA"/>
</dbReference>
<evidence type="ECO:0000313" key="18">
    <source>
        <dbReference type="EMBL" id="RRJ88602.1"/>
    </source>
</evidence>
<dbReference type="InterPro" id="IPR000212">
    <property type="entry name" value="DNA_helicase_UvrD/REP"/>
</dbReference>
<feature type="domain" description="UvrD-like helicase C-terminal" evidence="17">
    <location>
        <begin position="332"/>
        <end position="670"/>
    </location>
</feature>
<dbReference type="Gene3D" id="1.10.486.10">
    <property type="entry name" value="PCRA, domain 4"/>
    <property type="match status" value="1"/>
</dbReference>
<dbReference type="GO" id="GO:0000725">
    <property type="term" value="P:recombinational repair"/>
    <property type="evidence" value="ECO:0007669"/>
    <property type="project" value="TreeGrafter"/>
</dbReference>
<dbReference type="InterPro" id="IPR038726">
    <property type="entry name" value="PDDEXK_AddAB-type"/>
</dbReference>
<protein>
    <recommendedName>
        <fullName evidence="13">DNA 3'-5' helicase</fullName>
        <ecNumber evidence="13">5.6.2.4</ecNumber>
    </recommendedName>
</protein>
<dbReference type="OrthoDB" id="5240387at2"/>
<keyword evidence="19" id="KW-1185">Reference proteome</keyword>
<dbReference type="GO" id="GO:0004527">
    <property type="term" value="F:exonuclease activity"/>
    <property type="evidence" value="ECO:0007669"/>
    <property type="project" value="UniProtKB-KW"/>
</dbReference>
<comment type="catalytic activity">
    <reaction evidence="12">
        <text>Couples ATP hydrolysis with the unwinding of duplex DNA by translocating in the 3'-5' direction.</text>
        <dbReference type="EC" id="5.6.2.4"/>
    </reaction>
</comment>
<evidence type="ECO:0000256" key="3">
    <source>
        <dbReference type="ARBA" id="ARBA00022741"/>
    </source>
</evidence>
<keyword evidence="5 15" id="KW-0378">Hydrolase</keyword>
<dbReference type="Gene3D" id="3.40.50.300">
    <property type="entry name" value="P-loop containing nucleotide triphosphate hydrolases"/>
    <property type="match status" value="3"/>
</dbReference>
<evidence type="ECO:0000256" key="6">
    <source>
        <dbReference type="ARBA" id="ARBA00022806"/>
    </source>
</evidence>
<evidence type="ECO:0000256" key="12">
    <source>
        <dbReference type="ARBA" id="ARBA00034617"/>
    </source>
</evidence>
<dbReference type="Proteomes" id="UP000274391">
    <property type="component" value="Unassembled WGS sequence"/>
</dbReference>
<evidence type="ECO:0000256" key="13">
    <source>
        <dbReference type="ARBA" id="ARBA00034808"/>
    </source>
</evidence>
<feature type="binding site" evidence="15">
    <location>
        <begin position="37"/>
        <end position="44"/>
    </location>
    <ligand>
        <name>ATP</name>
        <dbReference type="ChEBI" id="CHEBI:30616"/>
    </ligand>
</feature>
<dbReference type="InterPro" id="IPR014017">
    <property type="entry name" value="DNA_helicase_UvrD-like_C"/>
</dbReference>
<reference evidence="18 19" key="1">
    <citation type="submission" date="2018-11" db="EMBL/GenBank/DDBJ databases">
        <title>YIM 102482-1 draft genome.</title>
        <authorList>
            <person name="Li G."/>
            <person name="Jiang Y."/>
        </authorList>
    </citation>
    <scope>NUCLEOTIDE SEQUENCE [LARGE SCALE GENOMIC DNA]</scope>
    <source>
        <strain evidence="18 19">YIM 102482-1</strain>
    </source>
</reference>
<keyword evidence="9" id="KW-0238">DNA-binding</keyword>
<dbReference type="PROSITE" id="PS51217">
    <property type="entry name" value="UVRD_HELICASE_CTER"/>
    <property type="match status" value="1"/>
</dbReference>
<dbReference type="PANTHER" id="PTHR11070:SF59">
    <property type="entry name" value="DNA 3'-5' HELICASE"/>
    <property type="match status" value="1"/>
</dbReference>
<evidence type="ECO:0000256" key="9">
    <source>
        <dbReference type="ARBA" id="ARBA00023125"/>
    </source>
</evidence>
<evidence type="ECO:0000256" key="5">
    <source>
        <dbReference type="ARBA" id="ARBA00022801"/>
    </source>
</evidence>
<dbReference type="PANTHER" id="PTHR11070">
    <property type="entry name" value="UVRD / RECB / PCRA DNA HELICASE FAMILY MEMBER"/>
    <property type="match status" value="1"/>
</dbReference>
<evidence type="ECO:0000256" key="4">
    <source>
        <dbReference type="ARBA" id="ARBA00022763"/>
    </source>
</evidence>
<evidence type="ECO:0000256" key="15">
    <source>
        <dbReference type="PROSITE-ProRule" id="PRU00560"/>
    </source>
</evidence>
<keyword evidence="6 15" id="KW-0347">Helicase</keyword>
<proteinExistence type="inferred from homology"/>
<dbReference type="Pfam" id="PF12705">
    <property type="entry name" value="PDDEXK_1"/>
    <property type="match status" value="1"/>
</dbReference>
<keyword evidence="4" id="KW-0227">DNA damage</keyword>
<keyword evidence="3 15" id="KW-0547">Nucleotide-binding</keyword>
<dbReference type="Pfam" id="PF00580">
    <property type="entry name" value="UvrD-helicase"/>
    <property type="match status" value="1"/>
</dbReference>
<evidence type="ECO:0000256" key="1">
    <source>
        <dbReference type="ARBA" id="ARBA00009922"/>
    </source>
</evidence>
<comment type="similarity">
    <text evidence="1">Belongs to the helicase family. UvrD subfamily.</text>
</comment>
<comment type="catalytic activity">
    <reaction evidence="14">
        <text>ATP + H2O = ADP + phosphate + H(+)</text>
        <dbReference type="Rhea" id="RHEA:13065"/>
        <dbReference type="ChEBI" id="CHEBI:15377"/>
        <dbReference type="ChEBI" id="CHEBI:15378"/>
        <dbReference type="ChEBI" id="CHEBI:30616"/>
        <dbReference type="ChEBI" id="CHEBI:43474"/>
        <dbReference type="ChEBI" id="CHEBI:456216"/>
        <dbReference type="EC" id="5.6.2.4"/>
    </reaction>
</comment>
<dbReference type="GO" id="GO:0043138">
    <property type="term" value="F:3'-5' DNA helicase activity"/>
    <property type="evidence" value="ECO:0007669"/>
    <property type="project" value="UniProtKB-EC"/>
</dbReference>
<dbReference type="Gene3D" id="3.90.320.10">
    <property type="match status" value="1"/>
</dbReference>
<keyword evidence="8 15" id="KW-0067">ATP-binding</keyword>
<dbReference type="AlphaFoldDB" id="A0A3P3W0L9"/>
<feature type="domain" description="UvrD-like helicase ATP-binding" evidence="16">
    <location>
        <begin position="16"/>
        <end position="331"/>
    </location>
</feature>
<dbReference type="InterPro" id="IPR027417">
    <property type="entry name" value="P-loop_NTPase"/>
</dbReference>
<organism evidence="18 19">
    <name type="scientific">Gulosibacter macacae</name>
    <dbReference type="NCBI Taxonomy" id="2488791"/>
    <lineage>
        <taxon>Bacteria</taxon>
        <taxon>Bacillati</taxon>
        <taxon>Actinomycetota</taxon>
        <taxon>Actinomycetes</taxon>
        <taxon>Micrococcales</taxon>
        <taxon>Microbacteriaceae</taxon>
        <taxon>Gulosibacter</taxon>
    </lineage>
</organism>
<evidence type="ECO:0000313" key="19">
    <source>
        <dbReference type="Proteomes" id="UP000274391"/>
    </source>
</evidence>
<dbReference type="EC" id="5.6.2.4" evidence="13"/>
<accession>A0A3P3W0L9</accession>
<dbReference type="GO" id="GO:0005524">
    <property type="term" value="F:ATP binding"/>
    <property type="evidence" value="ECO:0007669"/>
    <property type="project" value="UniProtKB-UniRule"/>
</dbReference>
<evidence type="ECO:0000256" key="7">
    <source>
        <dbReference type="ARBA" id="ARBA00022839"/>
    </source>
</evidence>
<evidence type="ECO:0000256" key="8">
    <source>
        <dbReference type="ARBA" id="ARBA00022840"/>
    </source>
</evidence>
<dbReference type="InterPro" id="IPR014016">
    <property type="entry name" value="UvrD-like_ATP-bd"/>
</dbReference>
<evidence type="ECO:0000256" key="2">
    <source>
        <dbReference type="ARBA" id="ARBA00022722"/>
    </source>
</evidence>
<name>A0A3P3W0L9_9MICO</name>
<evidence type="ECO:0000256" key="10">
    <source>
        <dbReference type="ARBA" id="ARBA00023204"/>
    </source>
</evidence>
<gene>
    <name evidence="18" type="ORF">EG850_00155</name>
</gene>
<dbReference type="GO" id="GO:0033202">
    <property type="term" value="C:DNA helicase complex"/>
    <property type="evidence" value="ECO:0007669"/>
    <property type="project" value="TreeGrafter"/>
</dbReference>
<evidence type="ECO:0000259" key="16">
    <source>
        <dbReference type="PROSITE" id="PS51198"/>
    </source>
</evidence>
<dbReference type="GO" id="GO:0005829">
    <property type="term" value="C:cytosol"/>
    <property type="evidence" value="ECO:0007669"/>
    <property type="project" value="TreeGrafter"/>
</dbReference>
<evidence type="ECO:0000259" key="17">
    <source>
        <dbReference type="PROSITE" id="PS51217"/>
    </source>
</evidence>
<dbReference type="GO" id="GO:0003677">
    <property type="term" value="F:DNA binding"/>
    <property type="evidence" value="ECO:0007669"/>
    <property type="project" value="UniProtKB-KW"/>
</dbReference>
<dbReference type="SUPFAM" id="SSF52980">
    <property type="entry name" value="Restriction endonuclease-like"/>
    <property type="match status" value="1"/>
</dbReference>
<sequence>MSEQHAFSEPVVRLDAAQQAVVERAHAAKRDSFAVIGAPGSGKSTALVEFIAARVDAGAAPESILAIAANRQLAASLRNRLAGRLRVAMRGSTLGRTAPSVALEIVADERARNGESAPKLLTGSQQDAILADLLEGSIDPAGSIANRRASAEWPDWLDPETLRLRGFRDELRALLAAMAELEVSPEQLRDLAVPAGTEAPAGERHRALWAGAAVVAADYEDVLDAAYDGVFDTPTVLALAARMLGARDGLSRRALDEVELIVVDDAQELTEPARRLIRAFERRGVQVVTFGDPDLATGAFHGGRAEFATNWRDAGETEPERVMLGQVHRHGPEIRTAVAEASARIGVRGEGRQRAAQATADTSSASELPAAAMRVCGSVTDETELAIGYLRRLHLTEQVPWREMAVIARTGSRLPELARAFDRATVPTSSSTPLAAADDATVRAILELGDLAAATVLDAHSVDAAALQRILAAPLFGVDPLEFRRLRRGAFLAEAQLAEAQVAQGRPRDDDKPHARAGVRILVDTLVAEVEGHRDPVGSDVVDKLGASARPHAARAFRALVDTLRRMRARLAVADPIDTALYEAWRDQRRADEWQRIALAGGPGAAEMNRRLDALVVLFDRAKRFVEREPRGSLASFLEEWRRDSVVDDSLGARAAADAVTLTTPAGAVGGEWRVVVLVGVNEGAWPNLRVRDTLLGAGRLDEALRNETPRSIINRRQEVLDDESRMLVASLSRASRRLLVTAVADDTTQPSPYLRWLGLPELAKHFAVGDADALGYGQVTLPGLAAELRRTITARDASDDEEVVAALARLARSGVVGASPGHWFGIRGPSTVAPLVTPEQGALKLSLAPSGIKYFVECELNWFIESYAGGVASEAQAFGTLLHSVAEHGPGFDSLDAMLAFADAEFAQLQFDAPWIQDVQRRRIQVATRSLWEYLHGSGAEGVANEAKIAFSFDEPIRELGADDETIEADSDGVVDVTVEVRGRIDRIERVEGGLRIIDFKSGESTPSAKEVVDHGQLTAYQLAYQAGAFEPIGIDTSVEQLEGAALVYPEKPSGRGAAKKPYRVVLQPVHDDIELANQRRAFALIALGQAGVPVAGDEVEFSAPPSYSASIDTHCDHKKACYIHTISEVTE</sequence>
<dbReference type="InterPro" id="IPR011335">
    <property type="entry name" value="Restrct_endonuc-II-like"/>
</dbReference>
<evidence type="ECO:0000256" key="14">
    <source>
        <dbReference type="ARBA" id="ARBA00048988"/>
    </source>
</evidence>
<keyword evidence="2" id="KW-0540">Nuclease</keyword>
<dbReference type="SUPFAM" id="SSF52540">
    <property type="entry name" value="P-loop containing nucleoside triphosphate hydrolases"/>
    <property type="match status" value="1"/>
</dbReference>
<dbReference type="Gene3D" id="1.10.10.160">
    <property type="match status" value="1"/>
</dbReference>